<accession>A0A919FTM7</accession>
<dbReference type="InterPro" id="IPR012675">
    <property type="entry name" value="Beta-grasp_dom_sf"/>
</dbReference>
<dbReference type="PROSITE" id="PS51085">
    <property type="entry name" value="2FE2S_FER_2"/>
    <property type="match status" value="1"/>
</dbReference>
<dbReference type="InterPro" id="IPR001041">
    <property type="entry name" value="2Fe-2S_ferredoxin-type"/>
</dbReference>
<dbReference type="RefSeq" id="WP_189929452.1">
    <property type="nucleotide sequence ID" value="NZ_BNCD01000002.1"/>
</dbReference>
<organism evidence="2 3">
    <name type="scientific">Streptomyces sulfonofaciens</name>
    <dbReference type="NCBI Taxonomy" id="68272"/>
    <lineage>
        <taxon>Bacteria</taxon>
        <taxon>Bacillati</taxon>
        <taxon>Actinomycetota</taxon>
        <taxon>Actinomycetes</taxon>
        <taxon>Kitasatosporales</taxon>
        <taxon>Streptomycetaceae</taxon>
        <taxon>Streptomyces</taxon>
    </lineage>
</organism>
<feature type="domain" description="2Fe-2S ferredoxin-type" evidence="1">
    <location>
        <begin position="1"/>
        <end position="83"/>
    </location>
</feature>
<dbReference type="Proteomes" id="UP000603708">
    <property type="component" value="Unassembled WGS sequence"/>
</dbReference>
<keyword evidence="3" id="KW-1185">Reference proteome</keyword>
<gene>
    <name evidence="2" type="ORF">GCM10018793_07900</name>
</gene>
<dbReference type="PROSITE" id="PS00197">
    <property type="entry name" value="2FE2S_FER_1"/>
    <property type="match status" value="1"/>
</dbReference>
<evidence type="ECO:0000313" key="2">
    <source>
        <dbReference type="EMBL" id="GHH71838.1"/>
    </source>
</evidence>
<dbReference type="InterPro" id="IPR006058">
    <property type="entry name" value="2Fe2S_fd_BS"/>
</dbReference>
<protein>
    <recommendedName>
        <fullName evidence="1">2Fe-2S ferredoxin-type domain-containing protein</fullName>
    </recommendedName>
</protein>
<dbReference type="EMBL" id="BNCD01000002">
    <property type="protein sequence ID" value="GHH71838.1"/>
    <property type="molecule type" value="Genomic_DNA"/>
</dbReference>
<sequence>MLRRSGTTVVAAPGTTLLQAVRDAGVTIESDCEEGYCGICETRVLEGEPDHRDVVLSKKERAAGRTFMPCVSRACGSRLVLDL</sequence>
<dbReference type="Gene3D" id="3.10.20.30">
    <property type="match status" value="1"/>
</dbReference>
<proteinExistence type="predicted"/>
<name>A0A919FTM7_9ACTN</name>
<evidence type="ECO:0000313" key="3">
    <source>
        <dbReference type="Proteomes" id="UP000603708"/>
    </source>
</evidence>
<comment type="caution">
    <text evidence="2">The sequence shown here is derived from an EMBL/GenBank/DDBJ whole genome shotgun (WGS) entry which is preliminary data.</text>
</comment>
<dbReference type="GO" id="GO:0051537">
    <property type="term" value="F:2 iron, 2 sulfur cluster binding"/>
    <property type="evidence" value="ECO:0007669"/>
    <property type="project" value="InterPro"/>
</dbReference>
<dbReference type="SUPFAM" id="SSF54292">
    <property type="entry name" value="2Fe-2S ferredoxin-like"/>
    <property type="match status" value="1"/>
</dbReference>
<dbReference type="Pfam" id="PF00111">
    <property type="entry name" value="Fer2"/>
    <property type="match status" value="1"/>
</dbReference>
<reference evidence="2" key="1">
    <citation type="journal article" date="2014" name="Int. J. Syst. Evol. Microbiol.">
        <title>Complete genome sequence of Corynebacterium casei LMG S-19264T (=DSM 44701T), isolated from a smear-ripened cheese.</title>
        <authorList>
            <consortium name="US DOE Joint Genome Institute (JGI-PGF)"/>
            <person name="Walter F."/>
            <person name="Albersmeier A."/>
            <person name="Kalinowski J."/>
            <person name="Ruckert C."/>
        </authorList>
    </citation>
    <scope>NUCLEOTIDE SEQUENCE</scope>
    <source>
        <strain evidence="2">JCM 5069</strain>
    </source>
</reference>
<reference evidence="2" key="2">
    <citation type="submission" date="2020-09" db="EMBL/GenBank/DDBJ databases">
        <authorList>
            <person name="Sun Q."/>
            <person name="Ohkuma M."/>
        </authorList>
    </citation>
    <scope>NUCLEOTIDE SEQUENCE</scope>
    <source>
        <strain evidence="2">JCM 5069</strain>
    </source>
</reference>
<dbReference type="CDD" id="cd00207">
    <property type="entry name" value="fer2"/>
    <property type="match status" value="1"/>
</dbReference>
<dbReference type="AlphaFoldDB" id="A0A919FTM7"/>
<dbReference type="InterPro" id="IPR036010">
    <property type="entry name" value="2Fe-2S_ferredoxin-like_sf"/>
</dbReference>
<evidence type="ECO:0000259" key="1">
    <source>
        <dbReference type="PROSITE" id="PS51085"/>
    </source>
</evidence>